<keyword evidence="2" id="KW-1185">Reference proteome</keyword>
<dbReference type="AlphaFoldDB" id="A0A9K3NJ41"/>
<dbReference type="Gramene" id="mRNA:HanXRQr2_Chr06g0249141">
    <property type="protein sequence ID" value="mRNA:HanXRQr2_Chr06g0249141"/>
    <property type="gene ID" value="HanXRQr2_Chr06g0249141"/>
</dbReference>
<gene>
    <name evidence="1" type="ORF">HanXRQr2_Chr06g0249141</name>
</gene>
<sequence>MLSSLNVKGFLWLGLFEDCLKSITLFLRLDSKQVFVFYQTRPHTQSF</sequence>
<reference evidence="1" key="2">
    <citation type="submission" date="2020-06" db="EMBL/GenBank/DDBJ databases">
        <title>Helianthus annuus Genome sequencing and assembly Release 2.</title>
        <authorList>
            <person name="Gouzy J."/>
            <person name="Langlade N."/>
            <person name="Munos S."/>
        </authorList>
    </citation>
    <scope>NUCLEOTIDE SEQUENCE</scope>
    <source>
        <tissue evidence="1">Leaves</tissue>
    </source>
</reference>
<organism evidence="1 2">
    <name type="scientific">Helianthus annuus</name>
    <name type="common">Common sunflower</name>
    <dbReference type="NCBI Taxonomy" id="4232"/>
    <lineage>
        <taxon>Eukaryota</taxon>
        <taxon>Viridiplantae</taxon>
        <taxon>Streptophyta</taxon>
        <taxon>Embryophyta</taxon>
        <taxon>Tracheophyta</taxon>
        <taxon>Spermatophyta</taxon>
        <taxon>Magnoliopsida</taxon>
        <taxon>eudicotyledons</taxon>
        <taxon>Gunneridae</taxon>
        <taxon>Pentapetalae</taxon>
        <taxon>asterids</taxon>
        <taxon>campanulids</taxon>
        <taxon>Asterales</taxon>
        <taxon>Asteraceae</taxon>
        <taxon>Asteroideae</taxon>
        <taxon>Heliantheae alliance</taxon>
        <taxon>Heliantheae</taxon>
        <taxon>Helianthus</taxon>
    </lineage>
</organism>
<dbReference type="EMBL" id="MNCJ02000321">
    <property type="protein sequence ID" value="KAF5801530.1"/>
    <property type="molecule type" value="Genomic_DNA"/>
</dbReference>
<proteinExistence type="predicted"/>
<comment type="caution">
    <text evidence="1">The sequence shown here is derived from an EMBL/GenBank/DDBJ whole genome shotgun (WGS) entry which is preliminary data.</text>
</comment>
<dbReference type="Proteomes" id="UP000215914">
    <property type="component" value="Unassembled WGS sequence"/>
</dbReference>
<evidence type="ECO:0000313" key="2">
    <source>
        <dbReference type="Proteomes" id="UP000215914"/>
    </source>
</evidence>
<name>A0A9K3NJ41_HELAN</name>
<accession>A0A9K3NJ41</accession>
<evidence type="ECO:0000313" key="1">
    <source>
        <dbReference type="EMBL" id="KAF5801530.1"/>
    </source>
</evidence>
<protein>
    <submittedName>
        <fullName evidence="1">Uncharacterized protein</fullName>
    </submittedName>
</protein>
<reference evidence="1" key="1">
    <citation type="journal article" date="2017" name="Nature">
        <title>The sunflower genome provides insights into oil metabolism, flowering and Asterid evolution.</title>
        <authorList>
            <person name="Badouin H."/>
            <person name="Gouzy J."/>
            <person name="Grassa C.J."/>
            <person name="Murat F."/>
            <person name="Staton S.E."/>
            <person name="Cottret L."/>
            <person name="Lelandais-Briere C."/>
            <person name="Owens G.L."/>
            <person name="Carrere S."/>
            <person name="Mayjonade B."/>
            <person name="Legrand L."/>
            <person name="Gill N."/>
            <person name="Kane N.C."/>
            <person name="Bowers J.E."/>
            <person name="Hubner S."/>
            <person name="Bellec A."/>
            <person name="Berard A."/>
            <person name="Berges H."/>
            <person name="Blanchet N."/>
            <person name="Boniface M.C."/>
            <person name="Brunel D."/>
            <person name="Catrice O."/>
            <person name="Chaidir N."/>
            <person name="Claudel C."/>
            <person name="Donnadieu C."/>
            <person name="Faraut T."/>
            <person name="Fievet G."/>
            <person name="Helmstetter N."/>
            <person name="King M."/>
            <person name="Knapp S.J."/>
            <person name="Lai Z."/>
            <person name="Le Paslier M.C."/>
            <person name="Lippi Y."/>
            <person name="Lorenzon L."/>
            <person name="Mandel J.R."/>
            <person name="Marage G."/>
            <person name="Marchand G."/>
            <person name="Marquand E."/>
            <person name="Bret-Mestries E."/>
            <person name="Morien E."/>
            <person name="Nambeesan S."/>
            <person name="Nguyen T."/>
            <person name="Pegot-Espagnet P."/>
            <person name="Pouilly N."/>
            <person name="Raftis F."/>
            <person name="Sallet E."/>
            <person name="Schiex T."/>
            <person name="Thomas J."/>
            <person name="Vandecasteele C."/>
            <person name="Vares D."/>
            <person name="Vear F."/>
            <person name="Vautrin S."/>
            <person name="Crespi M."/>
            <person name="Mangin B."/>
            <person name="Burke J.M."/>
            <person name="Salse J."/>
            <person name="Munos S."/>
            <person name="Vincourt P."/>
            <person name="Rieseberg L.H."/>
            <person name="Langlade N.B."/>
        </authorList>
    </citation>
    <scope>NUCLEOTIDE SEQUENCE</scope>
    <source>
        <tissue evidence="1">Leaves</tissue>
    </source>
</reference>